<evidence type="ECO:0000313" key="1">
    <source>
        <dbReference type="EMBL" id="PJC65512.1"/>
    </source>
</evidence>
<dbReference type="CDD" id="cd22784">
    <property type="entry name" value="DPBB_MltA_YuiC-like"/>
    <property type="match status" value="1"/>
</dbReference>
<proteinExistence type="predicted"/>
<name>A0A2M8G206_9BACT</name>
<evidence type="ECO:0000313" key="2">
    <source>
        <dbReference type="Proteomes" id="UP000229674"/>
    </source>
</evidence>
<dbReference type="AlphaFoldDB" id="A0A2M8G206"/>
<gene>
    <name evidence="1" type="ORF">CO020_00235</name>
</gene>
<reference evidence="2" key="1">
    <citation type="submission" date="2017-09" db="EMBL/GenBank/DDBJ databases">
        <title>Depth-based differentiation of microbial function through sediment-hosted aquifers and enrichment of novel symbionts in the deep terrestrial subsurface.</title>
        <authorList>
            <person name="Probst A.J."/>
            <person name="Ladd B."/>
            <person name="Jarett J.K."/>
            <person name="Geller-Mcgrath D.E."/>
            <person name="Sieber C.M.K."/>
            <person name="Emerson J.B."/>
            <person name="Anantharaman K."/>
            <person name="Thomas B.C."/>
            <person name="Malmstrom R."/>
            <person name="Stieglmeier M."/>
            <person name="Klingl A."/>
            <person name="Woyke T."/>
            <person name="Ryan C.M."/>
            <person name="Banfield J.F."/>
        </authorList>
    </citation>
    <scope>NUCLEOTIDE SEQUENCE [LARGE SCALE GENOMIC DNA]</scope>
</reference>
<organism evidence="1 2">
    <name type="scientific">Candidatus Colwellbacteria bacterium CG_4_9_14_0_2_um_filter_50_12</name>
    <dbReference type="NCBI Taxonomy" id="1974538"/>
    <lineage>
        <taxon>Bacteria</taxon>
        <taxon>Candidatus Colwelliibacteriota</taxon>
    </lineage>
</organism>
<dbReference type="EMBL" id="PFQX01000011">
    <property type="protein sequence ID" value="PJC65512.1"/>
    <property type="molecule type" value="Genomic_DNA"/>
</dbReference>
<dbReference type="Proteomes" id="UP000229674">
    <property type="component" value="Unassembled WGS sequence"/>
</dbReference>
<accession>A0A2M8G206</accession>
<sequence length="142" mass="15754">MSKQILLAALLVVSGTLKVGVIHGAVEPEIQPQYQDAAVANSPITSNKWVNVVVTGYSSRMRETDDTPFTTASGTRVHEGTVAVNWLPFGTKVRIPELFGDQVFTVEDRMNKRHQGNSIDVWFNDTQKALRFGVARTRIEIL</sequence>
<protein>
    <recommendedName>
        <fullName evidence="3">3D domain-containing protein</fullName>
    </recommendedName>
</protein>
<evidence type="ECO:0008006" key="3">
    <source>
        <dbReference type="Google" id="ProtNLM"/>
    </source>
</evidence>
<comment type="caution">
    <text evidence="1">The sequence shown here is derived from an EMBL/GenBank/DDBJ whole genome shotgun (WGS) entry which is preliminary data.</text>
</comment>